<accession>A0A816HH90</accession>
<comment type="caution">
    <text evidence="1">The sequence shown here is derived from an EMBL/GenBank/DDBJ whole genome shotgun (WGS) entry which is preliminary data.</text>
</comment>
<gene>
    <name evidence="1" type="ORF">XAT740_LOCUS62062</name>
</gene>
<dbReference type="EMBL" id="CAJNOR010017003">
    <property type="protein sequence ID" value="CAF1686522.1"/>
    <property type="molecule type" value="Genomic_DNA"/>
</dbReference>
<sequence length="83" mass="9223">YHNTTLWLCYGVAYVVLTCGLAACSLNGPGGSKDNYIDEGPILLFKFDYFSTLLKQQHTDETVPSQTSSQSGLILWLIVHVLR</sequence>
<evidence type="ECO:0000313" key="1">
    <source>
        <dbReference type="EMBL" id="CAF1686522.1"/>
    </source>
</evidence>
<reference evidence="1" key="1">
    <citation type="submission" date="2021-02" db="EMBL/GenBank/DDBJ databases">
        <authorList>
            <person name="Nowell W R."/>
        </authorList>
    </citation>
    <scope>NUCLEOTIDE SEQUENCE</scope>
</reference>
<feature type="non-terminal residue" evidence="1">
    <location>
        <position position="83"/>
    </location>
</feature>
<protein>
    <submittedName>
        <fullName evidence="1">Uncharacterized protein</fullName>
    </submittedName>
</protein>
<feature type="non-terminal residue" evidence="1">
    <location>
        <position position="1"/>
    </location>
</feature>
<name>A0A816HH90_ADIRI</name>
<dbReference type="Proteomes" id="UP000663828">
    <property type="component" value="Unassembled WGS sequence"/>
</dbReference>
<dbReference type="AlphaFoldDB" id="A0A816HH90"/>
<evidence type="ECO:0000313" key="2">
    <source>
        <dbReference type="Proteomes" id="UP000663828"/>
    </source>
</evidence>
<keyword evidence="2" id="KW-1185">Reference proteome</keyword>
<organism evidence="1 2">
    <name type="scientific">Adineta ricciae</name>
    <name type="common">Rotifer</name>
    <dbReference type="NCBI Taxonomy" id="249248"/>
    <lineage>
        <taxon>Eukaryota</taxon>
        <taxon>Metazoa</taxon>
        <taxon>Spiralia</taxon>
        <taxon>Gnathifera</taxon>
        <taxon>Rotifera</taxon>
        <taxon>Eurotatoria</taxon>
        <taxon>Bdelloidea</taxon>
        <taxon>Adinetida</taxon>
        <taxon>Adinetidae</taxon>
        <taxon>Adineta</taxon>
    </lineage>
</organism>
<proteinExistence type="predicted"/>